<keyword evidence="3" id="KW-0449">Lipoprotein</keyword>
<reference evidence="10" key="2">
    <citation type="journal article" date="2024" name="Front. Plant Sci.">
        <title>Identification of male-fertility gene AsaNRF1 and molecular marker development in cultivated garlic (Allium sativum L.).</title>
        <authorList>
            <person name="Liu Z."/>
            <person name="Duan N."/>
            <person name="Yang Z."/>
            <person name="Yue L."/>
            <person name="Fei Z."/>
            <person name="Kong S."/>
        </authorList>
    </citation>
    <scope>NUCLEOTIDE SEQUENCE</scope>
</reference>
<dbReference type="SMART" id="SM00768">
    <property type="entry name" value="X8"/>
    <property type="match status" value="1"/>
</dbReference>
<keyword evidence="2" id="KW-1003">Cell membrane</keyword>
<dbReference type="PANTHER" id="PTHR31044:SF35">
    <property type="entry name" value="GLUCAN ENDO-1,3-BETA-GLUCOSIDASE 4-LIKE"/>
    <property type="match status" value="1"/>
</dbReference>
<evidence type="ECO:0000256" key="3">
    <source>
        <dbReference type="ARBA" id="ARBA00022622"/>
    </source>
</evidence>
<evidence type="ECO:0000256" key="7">
    <source>
        <dbReference type="ARBA" id="ARBA00023180"/>
    </source>
</evidence>
<dbReference type="Gene3D" id="1.20.58.1040">
    <property type="match status" value="1"/>
</dbReference>
<protein>
    <submittedName>
        <fullName evidence="10">Glucan endo-1,3-beta-glucosidase</fullName>
    </submittedName>
</protein>
<dbReference type="GO" id="GO:0005886">
    <property type="term" value="C:plasma membrane"/>
    <property type="evidence" value="ECO:0007669"/>
    <property type="project" value="UniProtKB-SubCell"/>
</dbReference>
<proteinExistence type="evidence at transcript level"/>
<keyword evidence="4 8" id="KW-0732">Signal</keyword>
<keyword evidence="6" id="KW-1015">Disulfide bond</keyword>
<dbReference type="InterPro" id="IPR044788">
    <property type="entry name" value="X8_dom_prot"/>
</dbReference>
<comment type="subcellular location">
    <subcellularLocation>
        <location evidence="1">Cell membrane</location>
        <topology evidence="1">Lipid-anchor</topology>
        <topology evidence="1">GPI-anchor</topology>
    </subcellularLocation>
</comment>
<organism evidence="10">
    <name type="scientific">Allium sativum</name>
    <name type="common">Garlic</name>
    <dbReference type="NCBI Taxonomy" id="4682"/>
    <lineage>
        <taxon>Eukaryota</taxon>
        <taxon>Viridiplantae</taxon>
        <taxon>Streptophyta</taxon>
        <taxon>Embryophyta</taxon>
        <taxon>Tracheophyta</taxon>
        <taxon>Spermatophyta</taxon>
        <taxon>Magnoliopsida</taxon>
        <taxon>Liliopsida</taxon>
        <taxon>Asparagales</taxon>
        <taxon>Amaryllidaceae</taxon>
        <taxon>Allioideae</taxon>
        <taxon>Allieae</taxon>
        <taxon>Allium</taxon>
    </lineage>
</organism>
<evidence type="ECO:0000313" key="10">
    <source>
        <dbReference type="EMBL" id="WPM03883.1"/>
    </source>
</evidence>
<dbReference type="GO" id="GO:0098552">
    <property type="term" value="C:side of membrane"/>
    <property type="evidence" value="ECO:0007669"/>
    <property type="project" value="UniProtKB-KW"/>
</dbReference>
<dbReference type="InterPro" id="IPR012946">
    <property type="entry name" value="X8"/>
</dbReference>
<accession>A0AAU0QIG1</accession>
<evidence type="ECO:0000259" key="9">
    <source>
        <dbReference type="SMART" id="SM00768"/>
    </source>
</evidence>
<feature type="domain" description="X8" evidence="9">
    <location>
        <begin position="29"/>
        <end position="115"/>
    </location>
</feature>
<evidence type="ECO:0000256" key="4">
    <source>
        <dbReference type="ARBA" id="ARBA00022729"/>
    </source>
</evidence>
<reference evidence="10" key="1">
    <citation type="submission" date="2023-11" db="EMBL/GenBank/DDBJ databases">
        <authorList>
            <person name="Liu Z."/>
            <person name="Duan N."/>
            <person name="Kong S."/>
        </authorList>
    </citation>
    <scope>NUCLEOTIDE SEQUENCE</scope>
</reference>
<dbReference type="GO" id="GO:0009506">
    <property type="term" value="C:plasmodesma"/>
    <property type="evidence" value="ECO:0007669"/>
    <property type="project" value="UniProtKB-ARBA"/>
</dbReference>
<evidence type="ECO:0000256" key="5">
    <source>
        <dbReference type="ARBA" id="ARBA00023136"/>
    </source>
</evidence>
<dbReference type="AlphaFoldDB" id="A0AAU0QIG1"/>
<dbReference type="EMBL" id="OR865691">
    <property type="protein sequence ID" value="WPM03883.1"/>
    <property type="molecule type" value="mRNA"/>
</dbReference>
<evidence type="ECO:0000256" key="2">
    <source>
        <dbReference type="ARBA" id="ARBA00022475"/>
    </source>
</evidence>
<sequence length="119" mass="12877">MKLILYVLLLVLSNRTNPGTKVNGQNQTQWCVASDTATDSALQEALDWACSTEGGANCSLIQPAGICFQPDTLKDHASFAFNDYWQKFKTQGGSCDFKGSAVLINNNPSHDSCNFTVAP</sequence>
<name>A0AAU0QIG1_ALLSA</name>
<dbReference type="PANTHER" id="PTHR31044">
    <property type="entry name" value="BETA-1,3 GLUCANASE"/>
    <property type="match status" value="1"/>
</dbReference>
<feature type="chain" id="PRO_5043423248" evidence="8">
    <location>
        <begin position="19"/>
        <end position="119"/>
    </location>
</feature>
<dbReference type="Pfam" id="PF07983">
    <property type="entry name" value="X8"/>
    <property type="match status" value="1"/>
</dbReference>
<evidence type="ECO:0000256" key="1">
    <source>
        <dbReference type="ARBA" id="ARBA00004609"/>
    </source>
</evidence>
<evidence type="ECO:0000256" key="8">
    <source>
        <dbReference type="SAM" id="SignalP"/>
    </source>
</evidence>
<keyword evidence="3" id="KW-0336">GPI-anchor</keyword>
<keyword evidence="7" id="KW-0325">Glycoprotein</keyword>
<feature type="signal peptide" evidence="8">
    <location>
        <begin position="1"/>
        <end position="18"/>
    </location>
</feature>
<keyword evidence="5" id="KW-0472">Membrane</keyword>
<dbReference type="FunFam" id="1.20.58.1040:FF:000001">
    <property type="entry name" value="Glucan endo-1,3-beta-glucosidase 4"/>
    <property type="match status" value="1"/>
</dbReference>
<evidence type="ECO:0000256" key="6">
    <source>
        <dbReference type="ARBA" id="ARBA00023157"/>
    </source>
</evidence>